<dbReference type="Proteomes" id="UP000274922">
    <property type="component" value="Unassembled WGS sequence"/>
</dbReference>
<reference evidence="2" key="1">
    <citation type="journal article" date="2018" name="Nat. Microbiol.">
        <title>Leveraging single-cell genomics to expand the fungal tree of life.</title>
        <authorList>
            <person name="Ahrendt S.R."/>
            <person name="Quandt C.A."/>
            <person name="Ciobanu D."/>
            <person name="Clum A."/>
            <person name="Salamov A."/>
            <person name="Andreopoulos B."/>
            <person name="Cheng J.F."/>
            <person name="Woyke T."/>
            <person name="Pelin A."/>
            <person name="Henrissat B."/>
            <person name="Reynolds N.K."/>
            <person name="Benny G.L."/>
            <person name="Smith M.E."/>
            <person name="James T.Y."/>
            <person name="Grigoriev I.V."/>
        </authorList>
    </citation>
    <scope>NUCLEOTIDE SEQUENCE [LARGE SCALE GENOMIC DNA]</scope>
    <source>
        <strain evidence="2">ATCC 52028</strain>
    </source>
</reference>
<organism evidence="1 2">
    <name type="scientific">Caulochytrium protostelioides</name>
    <dbReference type="NCBI Taxonomy" id="1555241"/>
    <lineage>
        <taxon>Eukaryota</taxon>
        <taxon>Fungi</taxon>
        <taxon>Fungi incertae sedis</taxon>
        <taxon>Chytridiomycota</taxon>
        <taxon>Chytridiomycota incertae sedis</taxon>
        <taxon>Chytridiomycetes</taxon>
        <taxon>Caulochytriales</taxon>
        <taxon>Caulochytriaceae</taxon>
        <taxon>Caulochytrium</taxon>
    </lineage>
</organism>
<dbReference type="AlphaFoldDB" id="A0A4P9XAA8"/>
<keyword evidence="2" id="KW-1185">Reference proteome</keyword>
<evidence type="ECO:0000313" key="2">
    <source>
        <dbReference type="Proteomes" id="UP000274922"/>
    </source>
</evidence>
<evidence type="ECO:0000313" key="1">
    <source>
        <dbReference type="EMBL" id="RKP02313.1"/>
    </source>
</evidence>
<proteinExistence type="predicted"/>
<accession>A0A4P9XAA8</accession>
<dbReference type="EMBL" id="ML014146">
    <property type="protein sequence ID" value="RKP02313.1"/>
    <property type="molecule type" value="Genomic_DNA"/>
</dbReference>
<gene>
    <name evidence="1" type="ORF">CXG81DRAFT_25007</name>
</gene>
<name>A0A4P9XAA8_9FUNG</name>
<sequence>MELLYDDATGALEIADLDYCPLTTPAIVAHSPTLATAAGGRGAAAAAAAATRAAPYALLAARAEVARARAINLLLQSMIVTHLATPEGRYDAKMGSLAAAAAAGPGPGPGAAAARSAASAAPPASRFAPASSPAAAGKRCPVMRFEVPSGVMPIFQRLWARTRGAAAGAAAASSASAAAAAALPAADSAPSPALLPFLRTMGVALACRHAALLDASLSSSSSSSSSPLMASSTASAWAYQAARDDEADASRALAERARGFALTRADRPLLTQPEFEMQAVAAVLLDPVDVAAASTRAAHAAADLTAWMDRVPVPALPVRDYDLQVVEIILRGLPTPPPAPTAAAAAAAALPRDGAVPAAASAGVSPRPDGLGGSGAVARYHRLRRAAERRQRGMETLIQAFEGDRWEACRRMHG</sequence>
<protein>
    <submittedName>
        <fullName evidence="1">Uncharacterized protein</fullName>
    </submittedName>
</protein>